<gene>
    <name evidence="1" type="ORF">CITRO92_1189</name>
</gene>
<accession>A0AAX2BFE3</accession>
<evidence type="ECO:0000313" key="1">
    <source>
        <dbReference type="EMBL" id="SAZ17506.1"/>
    </source>
</evidence>
<name>A0AAX2BFE3_CITAM</name>
<keyword evidence="1" id="KW-0449">Lipoprotein</keyword>
<evidence type="ECO:0000313" key="2">
    <source>
        <dbReference type="Proteomes" id="UP000245995"/>
    </source>
</evidence>
<dbReference type="EMBL" id="LT556085">
    <property type="protein sequence ID" value="SAZ17506.1"/>
    <property type="molecule type" value="Genomic_DNA"/>
</dbReference>
<sequence>MLYFRFFIIICLVSLSGCSILSPKAEYMPNNKILPEAEVGKPYLYKIKILGGRVFGGVQRKAGVIEPDDTGIFLRNCRLPDSVITADTRDTKDHNCIEVYGVPTKTGAIKINISGGIYGSMIAPASYFSKDYTLNIVKP</sequence>
<organism evidence="1 2">
    <name type="scientific">Citrobacter amalonaticus</name>
    <dbReference type="NCBI Taxonomy" id="35703"/>
    <lineage>
        <taxon>Bacteria</taxon>
        <taxon>Pseudomonadati</taxon>
        <taxon>Pseudomonadota</taxon>
        <taxon>Gammaproteobacteria</taxon>
        <taxon>Enterobacterales</taxon>
        <taxon>Enterobacteriaceae</taxon>
        <taxon>Citrobacter</taxon>
    </lineage>
</organism>
<proteinExistence type="predicted"/>
<dbReference type="Proteomes" id="UP000245995">
    <property type="component" value="Chromosome CITRO92"/>
</dbReference>
<reference evidence="1 2" key="1">
    <citation type="submission" date="2016-04" db="EMBL/GenBank/DDBJ databases">
        <authorList>
            <person name="Regsiter A."/>
            <person name="William W."/>
        </authorList>
    </citation>
    <scope>NUCLEOTIDE SEQUENCE [LARGE SCALE GENOMIC DNA]</scope>
    <source>
        <strain evidence="1 2">92</strain>
    </source>
</reference>
<protein>
    <submittedName>
        <fullName evidence="1">Lipoprotein</fullName>
    </submittedName>
</protein>
<dbReference type="PROSITE" id="PS51257">
    <property type="entry name" value="PROKAR_LIPOPROTEIN"/>
    <property type="match status" value="1"/>
</dbReference>
<dbReference type="AlphaFoldDB" id="A0AAX2BFE3"/>